<dbReference type="STRING" id="931626.Awo_c17290"/>
<reference evidence="3 4" key="2">
    <citation type="journal article" date="2012" name="PLoS ONE">
        <title>An ancient pathway combining carbon dioxide fixation with the generation and utilization of a sodium ion gradient for ATP synthesis.</title>
        <authorList>
            <person name="Poehlein A."/>
            <person name="Schmidt S."/>
            <person name="Kaster A.K."/>
            <person name="Goenrich M."/>
            <person name="Vollmers J."/>
            <person name="Thurmer A."/>
            <person name="Bertsch J."/>
            <person name="Schuchmann K."/>
            <person name="Voigt B."/>
            <person name="Hecker M."/>
            <person name="Daniel R."/>
            <person name="Thauer R.K."/>
            <person name="Gottschalk G."/>
            <person name="Muller V."/>
        </authorList>
    </citation>
    <scope>NUCLEOTIDE SEQUENCE [LARGE SCALE GENOMIC DNA]</scope>
    <source>
        <strain evidence="4">ATCC 29683 / DSM 1030 / JCM 2381 / KCTC 1655 / WB1</strain>
    </source>
</reference>
<dbReference type="SUPFAM" id="SSF50037">
    <property type="entry name" value="C-terminal domain of transcriptional repressors"/>
    <property type="match status" value="1"/>
</dbReference>
<evidence type="ECO:0000313" key="3">
    <source>
        <dbReference type="EMBL" id="AFA48509.1"/>
    </source>
</evidence>
<evidence type="ECO:0000256" key="1">
    <source>
        <dbReference type="ARBA" id="ARBA00023004"/>
    </source>
</evidence>
<dbReference type="PANTHER" id="PTHR43151:SF1">
    <property type="entry name" value="SSR2333 PROTEIN"/>
    <property type="match status" value="1"/>
</dbReference>
<dbReference type="Pfam" id="PF04023">
    <property type="entry name" value="FeoA"/>
    <property type="match status" value="1"/>
</dbReference>
<proteinExistence type="predicted"/>
<dbReference type="InterPro" id="IPR053184">
    <property type="entry name" value="FeoA-like"/>
</dbReference>
<dbReference type="RefSeq" id="WP_014356109.1">
    <property type="nucleotide sequence ID" value="NC_016894.1"/>
</dbReference>
<organism evidence="3 4">
    <name type="scientific">Acetobacterium woodii (strain ATCC 29683 / DSM 1030 / JCM 2381 / KCTC 1655 / WB1)</name>
    <dbReference type="NCBI Taxonomy" id="931626"/>
    <lineage>
        <taxon>Bacteria</taxon>
        <taxon>Bacillati</taxon>
        <taxon>Bacillota</taxon>
        <taxon>Clostridia</taxon>
        <taxon>Eubacteriales</taxon>
        <taxon>Eubacteriaceae</taxon>
        <taxon>Acetobacterium</taxon>
    </lineage>
</organism>
<evidence type="ECO:0000259" key="2">
    <source>
        <dbReference type="SMART" id="SM00899"/>
    </source>
</evidence>
<evidence type="ECO:0000313" key="4">
    <source>
        <dbReference type="Proteomes" id="UP000007177"/>
    </source>
</evidence>
<protein>
    <submittedName>
        <fullName evidence="3">Ferrous iron transport protein FeoA</fullName>
    </submittedName>
</protein>
<keyword evidence="1" id="KW-0408">Iron</keyword>
<dbReference type="Gene3D" id="2.30.30.90">
    <property type="match status" value="1"/>
</dbReference>
<dbReference type="PANTHER" id="PTHR43151">
    <property type="entry name" value="FEOA FAMILY PROTEIN"/>
    <property type="match status" value="1"/>
</dbReference>
<dbReference type="InterPro" id="IPR008988">
    <property type="entry name" value="Transcriptional_repressor_C"/>
</dbReference>
<dbReference type="GO" id="GO:0046914">
    <property type="term" value="F:transition metal ion binding"/>
    <property type="evidence" value="ECO:0007669"/>
    <property type="project" value="InterPro"/>
</dbReference>
<dbReference type="EMBL" id="CP002987">
    <property type="protein sequence ID" value="AFA48509.1"/>
    <property type="molecule type" value="Genomic_DNA"/>
</dbReference>
<reference evidence="4" key="1">
    <citation type="submission" date="2011-07" db="EMBL/GenBank/DDBJ databases">
        <title>Complete genome sequence of Acetobacterium woodii.</title>
        <authorList>
            <person name="Poehlein A."/>
            <person name="Schmidt S."/>
            <person name="Kaster A.-K."/>
            <person name="Goenrich M."/>
            <person name="Vollmers J."/>
            <person name="Thuermer A."/>
            <person name="Gottschalk G."/>
            <person name="Thauer R.K."/>
            <person name="Daniel R."/>
            <person name="Mueller V."/>
        </authorList>
    </citation>
    <scope>NUCLEOTIDE SEQUENCE [LARGE SCALE GENOMIC DNA]</scope>
    <source>
        <strain evidence="4">ATCC 29683 / DSM 1030 / JCM 2381 / KCTC 1655 / WB1</strain>
    </source>
</reference>
<dbReference type="Proteomes" id="UP000007177">
    <property type="component" value="Chromosome"/>
</dbReference>
<dbReference type="InterPro" id="IPR038157">
    <property type="entry name" value="FeoA_core_dom"/>
</dbReference>
<dbReference type="HOGENOM" id="CLU_150646_6_0_9"/>
<sequence>MMPLAIAKVGEINTIKRINGQDETKRFLENLGFIVDDPITVISKMGGNIIVTVKGTRVAISQNMANRIIV</sequence>
<dbReference type="SMART" id="SM00899">
    <property type="entry name" value="FeoA"/>
    <property type="match status" value="1"/>
</dbReference>
<dbReference type="KEGG" id="awo:Awo_c17290"/>
<dbReference type="InterPro" id="IPR007167">
    <property type="entry name" value="Fe-transptr_FeoA-like"/>
</dbReference>
<accession>H6LHX9</accession>
<keyword evidence="4" id="KW-1185">Reference proteome</keyword>
<feature type="domain" description="Ferrous iron transporter FeoA-like" evidence="2">
    <location>
        <begin position="2"/>
        <end position="70"/>
    </location>
</feature>
<gene>
    <name evidence="3" type="primary">feoA</name>
    <name evidence="3" type="ordered locus">Awo_c17290</name>
</gene>
<dbReference type="AlphaFoldDB" id="H6LHX9"/>
<name>H6LHX9_ACEWD</name>
<dbReference type="eggNOG" id="COG1918">
    <property type="taxonomic scope" value="Bacteria"/>
</dbReference>